<protein>
    <submittedName>
        <fullName evidence="6">Protocadherin Fat 1</fullName>
    </submittedName>
</protein>
<feature type="signal peptide" evidence="3">
    <location>
        <begin position="1"/>
        <end position="19"/>
    </location>
</feature>
<dbReference type="PROSITE" id="PS01180">
    <property type="entry name" value="CUB"/>
    <property type="match status" value="1"/>
</dbReference>
<dbReference type="SUPFAM" id="SSF49854">
    <property type="entry name" value="Spermadhesin, CUB domain"/>
    <property type="match status" value="1"/>
</dbReference>
<dbReference type="InterPro" id="IPR035914">
    <property type="entry name" value="Sperma_CUB_dom_sf"/>
</dbReference>
<dbReference type="CDD" id="cd00037">
    <property type="entry name" value="CLECT"/>
    <property type="match status" value="1"/>
</dbReference>
<dbReference type="SUPFAM" id="SSF56436">
    <property type="entry name" value="C-type lectin-like"/>
    <property type="match status" value="1"/>
</dbReference>
<reference evidence="6" key="1">
    <citation type="submission" date="2020-08" db="EMBL/GenBank/DDBJ databases">
        <title>Multicomponent nature underlies the extraordinary mechanical properties of spider dragline silk.</title>
        <authorList>
            <person name="Kono N."/>
            <person name="Nakamura H."/>
            <person name="Mori M."/>
            <person name="Yoshida Y."/>
            <person name="Ohtoshi R."/>
            <person name="Malay A.D."/>
            <person name="Moran D.A.P."/>
            <person name="Tomita M."/>
            <person name="Numata K."/>
            <person name="Arakawa K."/>
        </authorList>
    </citation>
    <scope>NUCLEOTIDE SEQUENCE</scope>
</reference>
<dbReference type="InterPro" id="IPR016186">
    <property type="entry name" value="C-type_lectin-like/link_sf"/>
</dbReference>
<comment type="caution">
    <text evidence="6">The sequence shown here is derived from an EMBL/GenBank/DDBJ whole genome shotgun (WGS) entry which is preliminary data.</text>
</comment>
<accession>A0A8X6PRE5</accession>
<evidence type="ECO:0000313" key="6">
    <source>
        <dbReference type="EMBL" id="GFT85025.1"/>
    </source>
</evidence>
<evidence type="ECO:0000259" key="4">
    <source>
        <dbReference type="PROSITE" id="PS01180"/>
    </source>
</evidence>
<evidence type="ECO:0000256" key="2">
    <source>
        <dbReference type="PROSITE-ProRule" id="PRU00059"/>
    </source>
</evidence>
<dbReference type="OrthoDB" id="7950296at2759"/>
<proteinExistence type="predicted"/>
<evidence type="ECO:0000259" key="5">
    <source>
        <dbReference type="PROSITE" id="PS50041"/>
    </source>
</evidence>
<dbReference type="PROSITE" id="PS50041">
    <property type="entry name" value="C_TYPE_LECTIN_2"/>
    <property type="match status" value="1"/>
</dbReference>
<dbReference type="SMART" id="SM00034">
    <property type="entry name" value="CLECT"/>
    <property type="match status" value="1"/>
</dbReference>
<feature type="domain" description="CUB" evidence="4">
    <location>
        <begin position="360"/>
        <end position="479"/>
    </location>
</feature>
<dbReference type="InterPro" id="IPR001304">
    <property type="entry name" value="C-type_lectin-like"/>
</dbReference>
<dbReference type="InterPro" id="IPR016187">
    <property type="entry name" value="CTDL_fold"/>
</dbReference>
<dbReference type="EMBL" id="BMAW01072850">
    <property type="protein sequence ID" value="GFT85025.1"/>
    <property type="molecule type" value="Genomic_DNA"/>
</dbReference>
<evidence type="ECO:0000256" key="3">
    <source>
        <dbReference type="SAM" id="SignalP"/>
    </source>
</evidence>
<dbReference type="AlphaFoldDB" id="A0A8X6PRE5"/>
<keyword evidence="3" id="KW-0732">Signal</keyword>
<keyword evidence="7" id="KW-1185">Reference proteome</keyword>
<sequence>MLFSLSLVVLTCSLHVILEQETANQLVYENIFKNQLFALLGDPPPSSATHIQYFTTTVTLRTNIKEDSVPFALSSYPAGTFQFFNPAWTICKLSTEALVGSLTQDTTFRFTAPKIRNESLLFSLAVFIPETKQWFITTHKFAVRSECYYILPNQDIIFTSADLAIQDMKSILIQSPQDSGLQVYFKDVIIPADELIFFYNVSESSPPILLSYVELDQLSFILLEEQFLLVDAKRCSDCRFQLLIKPLAVKYECNSTLRLAQGSLELVAQSPPSSCGLLLQAPPFHRVLIKISPNAVDNCLPQKLLLGPLAGVPTQTVWTSCNTTSNAQTEFYISESNLLRVYWDGSVDDVVLRYEFLPSCSNWTYTDNAFGRFCSIGYPNIILGCHTLYSIYVPFGFSIELKLDVVGVTAGALCQNNTLEVVTRNSTLSEKQLMELCLEASDDQIDSFTLHALQNIIDIRIHSNTDFLHKGFCATYKAIPHEPALIVDCDYGWVAGDKFCYKVFEERLQWSEADKACQMKGGHLASITDNSVAHLLDNIIFTSPIYKRSNAFWIGANDLRYENIYEWVDGQPFDFSCKCFFAERLSMKAESVPATAEL</sequence>
<gene>
    <name evidence="6" type="primary">FAT1_14</name>
    <name evidence="6" type="ORF">NPIL_198401</name>
</gene>
<organism evidence="6 7">
    <name type="scientific">Nephila pilipes</name>
    <name type="common">Giant wood spider</name>
    <name type="synonym">Nephila maculata</name>
    <dbReference type="NCBI Taxonomy" id="299642"/>
    <lineage>
        <taxon>Eukaryota</taxon>
        <taxon>Metazoa</taxon>
        <taxon>Ecdysozoa</taxon>
        <taxon>Arthropoda</taxon>
        <taxon>Chelicerata</taxon>
        <taxon>Arachnida</taxon>
        <taxon>Araneae</taxon>
        <taxon>Araneomorphae</taxon>
        <taxon>Entelegynae</taxon>
        <taxon>Araneoidea</taxon>
        <taxon>Nephilidae</taxon>
        <taxon>Nephila</taxon>
    </lineage>
</organism>
<evidence type="ECO:0000313" key="7">
    <source>
        <dbReference type="Proteomes" id="UP000887013"/>
    </source>
</evidence>
<dbReference type="Pfam" id="PF00059">
    <property type="entry name" value="Lectin_C"/>
    <property type="match status" value="1"/>
</dbReference>
<keyword evidence="1" id="KW-1015">Disulfide bond</keyword>
<feature type="domain" description="C-type lectin" evidence="5">
    <location>
        <begin position="496"/>
        <end position="576"/>
    </location>
</feature>
<feature type="chain" id="PRO_5036478458" evidence="3">
    <location>
        <begin position="20"/>
        <end position="598"/>
    </location>
</feature>
<dbReference type="InterPro" id="IPR000859">
    <property type="entry name" value="CUB_dom"/>
</dbReference>
<dbReference type="Gene3D" id="2.60.120.290">
    <property type="entry name" value="Spermadhesin, CUB domain"/>
    <property type="match status" value="1"/>
</dbReference>
<dbReference type="Proteomes" id="UP000887013">
    <property type="component" value="Unassembled WGS sequence"/>
</dbReference>
<dbReference type="PANTHER" id="PTHR22803">
    <property type="entry name" value="MANNOSE, PHOSPHOLIPASE, LECTIN RECEPTOR RELATED"/>
    <property type="match status" value="1"/>
</dbReference>
<dbReference type="InterPro" id="IPR050111">
    <property type="entry name" value="C-type_lectin/snaclec_domain"/>
</dbReference>
<evidence type="ECO:0000256" key="1">
    <source>
        <dbReference type="ARBA" id="ARBA00023157"/>
    </source>
</evidence>
<comment type="caution">
    <text evidence="2">Lacks conserved residue(s) required for the propagation of feature annotation.</text>
</comment>
<name>A0A8X6PRE5_NEPPI</name>
<dbReference type="Gene3D" id="3.10.100.10">
    <property type="entry name" value="Mannose-Binding Protein A, subunit A"/>
    <property type="match status" value="1"/>
</dbReference>